<feature type="compositionally biased region" description="Acidic residues" evidence="1">
    <location>
        <begin position="67"/>
        <end position="80"/>
    </location>
</feature>
<feature type="compositionally biased region" description="Low complexity" evidence="1">
    <location>
        <begin position="25"/>
        <end position="35"/>
    </location>
</feature>
<dbReference type="Pfam" id="PF11951">
    <property type="entry name" value="Fungal_trans_2"/>
    <property type="match status" value="1"/>
</dbReference>
<dbReference type="PANTHER" id="PTHR38111:SF11">
    <property type="entry name" value="TRANSCRIPTION FACTOR DOMAIN-CONTAINING PROTEIN-RELATED"/>
    <property type="match status" value="1"/>
</dbReference>
<dbReference type="PANTHER" id="PTHR38111">
    <property type="entry name" value="ZN(2)-C6 FUNGAL-TYPE DOMAIN-CONTAINING PROTEIN-RELATED"/>
    <property type="match status" value="1"/>
</dbReference>
<protein>
    <recommendedName>
        <fullName evidence="4">Transcription factor domain-containing protein</fullName>
    </recommendedName>
</protein>
<keyword evidence="3" id="KW-1185">Reference proteome</keyword>
<feature type="compositionally biased region" description="Basic and acidic residues" evidence="1">
    <location>
        <begin position="14"/>
        <end position="24"/>
    </location>
</feature>
<name>A0A3D8RPQ9_9HELO</name>
<sequence length="388" mass="42599">MYWTAAAQESTLRQGKDQIPDSHSRSPGSRRPSLRLRSLSLPSVIEPGSLQYGRWAVEVPGLSHVQEEEDPNPNSVDDDVPVSPHQAPAAPYKEPPQTKRALRWIVLTGAAVVECPLDHMLLHRISPLPSEHIRSTAVLIDYCVPNASYSTSTKPLSWMHVLPDLPGVTETLRLAVSALMHARVGSVERRSDIAKDGLRLYIRALEALRRTLKQSAGALSIATFAATLILALYEMLQPTGDATSWCKHMDGLESLLQARGPGQHVAGASHHLFVGYRATGVTFISCPSKPSSLTRSWRKTVATGHHSTESYFPGQHRMADRSMEHPAQKPLSRAARPRYRAPGDSRKDRQAPSPQPQPTCLSPTTMRHHGPVGPEREVPEMGNRLGSS</sequence>
<feature type="region of interest" description="Disordered" evidence="1">
    <location>
        <begin position="65"/>
        <end position="95"/>
    </location>
</feature>
<evidence type="ECO:0000313" key="3">
    <source>
        <dbReference type="Proteomes" id="UP000256328"/>
    </source>
</evidence>
<comment type="caution">
    <text evidence="2">The sequence shown here is derived from an EMBL/GenBank/DDBJ whole genome shotgun (WGS) entry which is preliminary data.</text>
</comment>
<evidence type="ECO:0000313" key="2">
    <source>
        <dbReference type="EMBL" id="RDW75936.1"/>
    </source>
</evidence>
<accession>A0A3D8RPQ9</accession>
<feature type="compositionally biased region" description="Basic and acidic residues" evidence="1">
    <location>
        <begin position="317"/>
        <end position="327"/>
    </location>
</feature>
<feature type="compositionally biased region" description="Basic and acidic residues" evidence="1">
    <location>
        <begin position="341"/>
        <end position="350"/>
    </location>
</feature>
<feature type="region of interest" description="Disordered" evidence="1">
    <location>
        <begin position="300"/>
        <end position="388"/>
    </location>
</feature>
<evidence type="ECO:0008006" key="4">
    <source>
        <dbReference type="Google" id="ProtNLM"/>
    </source>
</evidence>
<dbReference type="EMBL" id="PDLN01000009">
    <property type="protein sequence ID" value="RDW75936.1"/>
    <property type="molecule type" value="Genomic_DNA"/>
</dbReference>
<dbReference type="InterPro" id="IPR053178">
    <property type="entry name" value="Osmoadaptation_assoc"/>
</dbReference>
<gene>
    <name evidence="2" type="ORF">BP5796_06757</name>
</gene>
<dbReference type="OrthoDB" id="4491390at2759"/>
<proteinExistence type="predicted"/>
<evidence type="ECO:0000256" key="1">
    <source>
        <dbReference type="SAM" id="MobiDB-lite"/>
    </source>
</evidence>
<dbReference type="AlphaFoldDB" id="A0A3D8RPQ9"/>
<dbReference type="InterPro" id="IPR021858">
    <property type="entry name" value="Fun_TF"/>
</dbReference>
<reference evidence="2 3" key="1">
    <citation type="journal article" date="2018" name="IMA Fungus">
        <title>IMA Genome-F 9: Draft genome sequence of Annulohypoxylon stygium, Aspergillus mulundensis, Berkeleyomyces basicola (syn. Thielaviopsis basicola), Ceratocystis smalleyi, two Cercospora beticola strains, Coleophoma cylindrospora, Fusarium fracticaudum, Phialophora cf. hyalina, and Morchella septimelata.</title>
        <authorList>
            <person name="Wingfield B.D."/>
            <person name="Bills G.F."/>
            <person name="Dong Y."/>
            <person name="Huang W."/>
            <person name="Nel W.J."/>
            <person name="Swalarsk-Parry B.S."/>
            <person name="Vaghefi N."/>
            <person name="Wilken P.M."/>
            <person name="An Z."/>
            <person name="de Beer Z.W."/>
            <person name="De Vos L."/>
            <person name="Chen L."/>
            <person name="Duong T.A."/>
            <person name="Gao Y."/>
            <person name="Hammerbacher A."/>
            <person name="Kikkert J.R."/>
            <person name="Li Y."/>
            <person name="Li H."/>
            <person name="Li K."/>
            <person name="Li Q."/>
            <person name="Liu X."/>
            <person name="Ma X."/>
            <person name="Naidoo K."/>
            <person name="Pethybridge S.J."/>
            <person name="Sun J."/>
            <person name="Steenkamp E.T."/>
            <person name="van der Nest M.A."/>
            <person name="van Wyk S."/>
            <person name="Wingfield M.J."/>
            <person name="Xiong C."/>
            <person name="Yue Q."/>
            <person name="Zhang X."/>
        </authorList>
    </citation>
    <scope>NUCLEOTIDE SEQUENCE [LARGE SCALE GENOMIC DNA]</scope>
    <source>
        <strain evidence="2 3">BP5796</strain>
    </source>
</reference>
<dbReference type="Proteomes" id="UP000256328">
    <property type="component" value="Unassembled WGS sequence"/>
</dbReference>
<feature type="region of interest" description="Disordered" evidence="1">
    <location>
        <begin position="1"/>
        <end position="35"/>
    </location>
</feature>
<organism evidence="2 3">
    <name type="scientific">Coleophoma crateriformis</name>
    <dbReference type="NCBI Taxonomy" id="565419"/>
    <lineage>
        <taxon>Eukaryota</taxon>
        <taxon>Fungi</taxon>
        <taxon>Dikarya</taxon>
        <taxon>Ascomycota</taxon>
        <taxon>Pezizomycotina</taxon>
        <taxon>Leotiomycetes</taxon>
        <taxon>Helotiales</taxon>
        <taxon>Dermateaceae</taxon>
        <taxon>Coleophoma</taxon>
    </lineage>
</organism>